<accession>A0A9P4R3P7</accession>
<sequence length="157" mass="17883">MIIGPAFPVRTTLCWIHRSLDFPKDFGRVARNDSEWFDVSRDYTAGSDDTASAQGHAWEYYYVASQPAVFPDMYFFACLRALGSLTHYRIEGMRASVKGNIRPYQGARSNGGQASVEEHGIEVDEDIVPELDIVTVVDMNWWFHPGIIIEELVVFFR</sequence>
<evidence type="ECO:0000313" key="2">
    <source>
        <dbReference type="Proteomes" id="UP000799444"/>
    </source>
</evidence>
<keyword evidence="2" id="KW-1185">Reference proteome</keyword>
<dbReference type="Proteomes" id="UP000799444">
    <property type="component" value="Unassembled WGS sequence"/>
</dbReference>
<dbReference type="OrthoDB" id="10614923at2759"/>
<evidence type="ECO:0000313" key="1">
    <source>
        <dbReference type="EMBL" id="KAF2736222.1"/>
    </source>
</evidence>
<dbReference type="EMBL" id="ML996127">
    <property type="protein sequence ID" value="KAF2736222.1"/>
    <property type="molecule type" value="Genomic_DNA"/>
</dbReference>
<dbReference type="AlphaFoldDB" id="A0A9P4R3P7"/>
<gene>
    <name evidence="1" type="ORF">EJ04DRAFT_511208</name>
</gene>
<organism evidence="1 2">
    <name type="scientific">Polyplosphaeria fusca</name>
    <dbReference type="NCBI Taxonomy" id="682080"/>
    <lineage>
        <taxon>Eukaryota</taxon>
        <taxon>Fungi</taxon>
        <taxon>Dikarya</taxon>
        <taxon>Ascomycota</taxon>
        <taxon>Pezizomycotina</taxon>
        <taxon>Dothideomycetes</taxon>
        <taxon>Pleosporomycetidae</taxon>
        <taxon>Pleosporales</taxon>
        <taxon>Tetraplosphaeriaceae</taxon>
        <taxon>Polyplosphaeria</taxon>
    </lineage>
</organism>
<name>A0A9P4R3P7_9PLEO</name>
<proteinExistence type="predicted"/>
<reference evidence="1" key="1">
    <citation type="journal article" date="2020" name="Stud. Mycol.">
        <title>101 Dothideomycetes genomes: a test case for predicting lifestyles and emergence of pathogens.</title>
        <authorList>
            <person name="Haridas S."/>
            <person name="Albert R."/>
            <person name="Binder M."/>
            <person name="Bloem J."/>
            <person name="Labutti K."/>
            <person name="Salamov A."/>
            <person name="Andreopoulos B."/>
            <person name="Baker S."/>
            <person name="Barry K."/>
            <person name="Bills G."/>
            <person name="Bluhm B."/>
            <person name="Cannon C."/>
            <person name="Castanera R."/>
            <person name="Culley D."/>
            <person name="Daum C."/>
            <person name="Ezra D."/>
            <person name="Gonzalez J."/>
            <person name="Henrissat B."/>
            <person name="Kuo A."/>
            <person name="Liang C."/>
            <person name="Lipzen A."/>
            <person name="Lutzoni F."/>
            <person name="Magnuson J."/>
            <person name="Mondo S."/>
            <person name="Nolan M."/>
            <person name="Ohm R."/>
            <person name="Pangilinan J."/>
            <person name="Park H.-J."/>
            <person name="Ramirez L."/>
            <person name="Alfaro M."/>
            <person name="Sun H."/>
            <person name="Tritt A."/>
            <person name="Yoshinaga Y."/>
            <person name="Zwiers L.-H."/>
            <person name="Turgeon B."/>
            <person name="Goodwin S."/>
            <person name="Spatafora J."/>
            <person name="Crous P."/>
            <person name="Grigoriev I."/>
        </authorList>
    </citation>
    <scope>NUCLEOTIDE SEQUENCE</scope>
    <source>
        <strain evidence="1">CBS 125425</strain>
    </source>
</reference>
<comment type="caution">
    <text evidence="1">The sequence shown here is derived from an EMBL/GenBank/DDBJ whole genome shotgun (WGS) entry which is preliminary data.</text>
</comment>
<protein>
    <submittedName>
        <fullName evidence="1">Uncharacterized protein</fullName>
    </submittedName>
</protein>